<dbReference type="PANTHER" id="PTHR31929">
    <property type="entry name" value="SAUR-LIKE AUXIN-RESPONSIVE PROTEIN FAMILY-RELATED"/>
    <property type="match status" value="1"/>
</dbReference>
<dbReference type="AlphaFoldDB" id="A0A803LPK1"/>
<evidence type="ECO:0000256" key="1">
    <source>
        <dbReference type="ARBA" id="ARBA00006974"/>
    </source>
</evidence>
<dbReference type="OMA" id="MVIPRGH"/>
<keyword evidence="3" id="KW-1185">Reference proteome</keyword>
<evidence type="ECO:0000313" key="3">
    <source>
        <dbReference type="Proteomes" id="UP000596660"/>
    </source>
</evidence>
<dbReference type="EnsemblPlants" id="AUR62016880-RA">
    <property type="protein sequence ID" value="AUR62016880-RA:cds"/>
    <property type="gene ID" value="AUR62016880"/>
</dbReference>
<dbReference type="GO" id="GO:0009733">
    <property type="term" value="P:response to auxin"/>
    <property type="evidence" value="ECO:0007669"/>
    <property type="project" value="InterPro"/>
</dbReference>
<dbReference type="Gramene" id="AUR62016880-RA">
    <property type="protein sequence ID" value="AUR62016880-RA:cds"/>
    <property type="gene ID" value="AUR62016880"/>
</dbReference>
<gene>
    <name evidence="2" type="primary">LOC110704892</name>
</gene>
<organism evidence="2 3">
    <name type="scientific">Chenopodium quinoa</name>
    <name type="common">Quinoa</name>
    <dbReference type="NCBI Taxonomy" id="63459"/>
    <lineage>
        <taxon>Eukaryota</taxon>
        <taxon>Viridiplantae</taxon>
        <taxon>Streptophyta</taxon>
        <taxon>Embryophyta</taxon>
        <taxon>Tracheophyta</taxon>
        <taxon>Spermatophyta</taxon>
        <taxon>Magnoliopsida</taxon>
        <taxon>eudicotyledons</taxon>
        <taxon>Gunneridae</taxon>
        <taxon>Pentapetalae</taxon>
        <taxon>Caryophyllales</taxon>
        <taxon>Chenopodiaceae</taxon>
        <taxon>Chenopodioideae</taxon>
        <taxon>Atripliceae</taxon>
        <taxon>Chenopodium</taxon>
    </lineage>
</organism>
<accession>A0A803LPK1</accession>
<sequence length="91" mass="10371">MAIRFPSVLSNARQILTRNQQVVPKGYIPVYVGDKADKKRYMVPLSYLSNPVFQDLLQRAEEEFGFNHPMGGLTIPCSEEKFFSLTSELNC</sequence>
<reference evidence="2" key="1">
    <citation type="journal article" date="2017" name="Nature">
        <title>The genome of Chenopodium quinoa.</title>
        <authorList>
            <person name="Jarvis D.E."/>
            <person name="Ho Y.S."/>
            <person name="Lightfoot D.J."/>
            <person name="Schmoeckel S.M."/>
            <person name="Li B."/>
            <person name="Borm T.J.A."/>
            <person name="Ohyanagi H."/>
            <person name="Mineta K."/>
            <person name="Michell C.T."/>
            <person name="Saber N."/>
            <person name="Kharbatia N.M."/>
            <person name="Rupper R.R."/>
            <person name="Sharp A.R."/>
            <person name="Dally N."/>
            <person name="Boughton B.A."/>
            <person name="Woo Y.H."/>
            <person name="Gao G."/>
            <person name="Schijlen E.G.W.M."/>
            <person name="Guo X."/>
            <person name="Momin A.A."/>
            <person name="Negrao S."/>
            <person name="Al-Babili S."/>
            <person name="Gehring C."/>
            <person name="Roessner U."/>
            <person name="Jung C."/>
            <person name="Murphy K."/>
            <person name="Arold S.T."/>
            <person name="Gojobori T."/>
            <person name="van der Linden C.G."/>
            <person name="van Loo E.N."/>
            <person name="Jellen E.N."/>
            <person name="Maughan P.J."/>
            <person name="Tester M."/>
        </authorList>
    </citation>
    <scope>NUCLEOTIDE SEQUENCE [LARGE SCALE GENOMIC DNA]</scope>
    <source>
        <strain evidence="2">cv. PI 614886</strain>
    </source>
</reference>
<proteinExistence type="inferred from homology"/>
<dbReference type="RefSeq" id="XP_021738397.1">
    <property type="nucleotide sequence ID" value="XM_021882705.1"/>
</dbReference>
<protein>
    <recommendedName>
        <fullName evidence="4">Small auxin up regulated protein</fullName>
    </recommendedName>
</protein>
<dbReference type="Proteomes" id="UP000596660">
    <property type="component" value="Unplaced"/>
</dbReference>
<dbReference type="Pfam" id="PF02519">
    <property type="entry name" value="Auxin_inducible"/>
    <property type="match status" value="1"/>
</dbReference>
<name>A0A803LPK1_CHEQI</name>
<dbReference type="KEGG" id="cqi:110704892"/>
<evidence type="ECO:0000313" key="2">
    <source>
        <dbReference type="EnsemblPlants" id="AUR62016880-RA:cds"/>
    </source>
</evidence>
<comment type="similarity">
    <text evidence="1">Belongs to the ARG7 family.</text>
</comment>
<reference evidence="2" key="2">
    <citation type="submission" date="2021-03" db="UniProtKB">
        <authorList>
            <consortium name="EnsemblPlants"/>
        </authorList>
    </citation>
    <scope>IDENTIFICATION</scope>
</reference>
<dbReference type="GeneID" id="110704892"/>
<evidence type="ECO:0008006" key="4">
    <source>
        <dbReference type="Google" id="ProtNLM"/>
    </source>
</evidence>
<dbReference type="InterPro" id="IPR003676">
    <property type="entry name" value="SAUR_fam"/>
</dbReference>
<dbReference type="OrthoDB" id="625231at2759"/>